<feature type="compositionally biased region" description="Polar residues" evidence="1">
    <location>
        <begin position="453"/>
        <end position="469"/>
    </location>
</feature>
<keyword evidence="2" id="KW-0812">Transmembrane</keyword>
<name>A0A1D8NA81_YARLL</name>
<dbReference type="Proteomes" id="UP000182444">
    <property type="component" value="Chromosome 1C"/>
</dbReference>
<evidence type="ECO:0000313" key="3">
    <source>
        <dbReference type="EMBL" id="AOW02533.1"/>
    </source>
</evidence>
<evidence type="ECO:0000256" key="2">
    <source>
        <dbReference type="SAM" id="Phobius"/>
    </source>
</evidence>
<proteinExistence type="predicted"/>
<keyword evidence="2" id="KW-1133">Transmembrane helix</keyword>
<evidence type="ECO:0000256" key="1">
    <source>
        <dbReference type="SAM" id="MobiDB-lite"/>
    </source>
</evidence>
<feature type="transmembrane region" description="Helical" evidence="2">
    <location>
        <begin position="146"/>
        <end position="165"/>
    </location>
</feature>
<accession>A0A1D8NA81</accession>
<dbReference type="GeneID" id="2909333"/>
<dbReference type="VEuPathDB" id="FungiDB:YALI1_C11819g"/>
<feature type="region of interest" description="Disordered" evidence="1">
    <location>
        <begin position="1"/>
        <end position="28"/>
    </location>
</feature>
<dbReference type="KEGG" id="yli:2909333"/>
<evidence type="ECO:0000313" key="4">
    <source>
        <dbReference type="Proteomes" id="UP000182444"/>
    </source>
</evidence>
<gene>
    <name evidence="3" type="ORF">YALI1_C11819g</name>
</gene>
<dbReference type="AlphaFoldDB" id="A0A1D8NA81"/>
<feature type="transmembrane region" description="Helical" evidence="2">
    <location>
        <begin position="48"/>
        <end position="71"/>
    </location>
</feature>
<keyword evidence="2" id="KW-0472">Membrane</keyword>
<organism evidence="3 4">
    <name type="scientific">Yarrowia lipolytica</name>
    <name type="common">Candida lipolytica</name>
    <dbReference type="NCBI Taxonomy" id="4952"/>
    <lineage>
        <taxon>Eukaryota</taxon>
        <taxon>Fungi</taxon>
        <taxon>Dikarya</taxon>
        <taxon>Ascomycota</taxon>
        <taxon>Saccharomycotina</taxon>
        <taxon>Dipodascomycetes</taxon>
        <taxon>Dipodascales</taxon>
        <taxon>Dipodascales incertae sedis</taxon>
        <taxon>Yarrowia</taxon>
    </lineage>
</organism>
<dbReference type="VEuPathDB" id="FungiDB:YALI0_C08591g"/>
<sequence>MARKSDSTSDPRGSGNHSNSGRTGGGSSRDDEWRCLHVISEQPFFDSLALLVLFCQFPNVVLALVHLWHVFIRQGRLISPRSLPHLFTHLFAPVQQKNHTAGGSQKWIIIDMVLSVFLLQCARGGYQFVVTFASAVVASSMAGGRSPFANAIYATSAVAMFQFFWKQFGMLLFPQYAAWGQQDHSPVWDVVFDVIDNQVLYRRMPELKGMLYRVSPSAQILHFVTDIPVVISQALALHVIGLGFVPFFQKLFLSTVKPTGTASEPSTHTSPSVPIIPLPSINFDSLDPVTLTVPDTVSNDNSRDDYLRNYDFSFPASSFKQSKKFTAVRTAQPLWTGLASSIILAARHDSFGDDDFIQQAGPCILKYVFDRAFVFEIMCEDPPTNDKYELSVTVNGVLWPQVNATCSEENGSFFIFVDGLTPYSEYAVEIACGETVLFKHGVKTEYSERLKGVSNSGRSRANSVGNPGASSMPSSVPARPVSPVTTLLESLTTAQMTLSEEKSKTKKLRKDYSKRLASIRQEIENTKSKMESNLKQDSKSRHKIEQLQLSLPALEEELAMKQGEFEELNETVAGVSAAHKAKKKEFEERQQQLTKLEKEAQKLKKEADEKEASFQQEVVQLKTKLDRLQGRRAKAANDVSRVEREIRGARQLSAATLAEAREKRQAKRQAMENEFSSQHQ</sequence>
<dbReference type="EMBL" id="CP017555">
    <property type="protein sequence ID" value="AOW02533.1"/>
    <property type="molecule type" value="Genomic_DNA"/>
</dbReference>
<feature type="region of interest" description="Disordered" evidence="1">
    <location>
        <begin position="654"/>
        <end position="680"/>
    </location>
</feature>
<feature type="region of interest" description="Disordered" evidence="1">
    <location>
        <begin position="451"/>
        <end position="481"/>
    </location>
</feature>
<feature type="compositionally biased region" description="Low complexity" evidence="1">
    <location>
        <begin position="12"/>
        <end position="21"/>
    </location>
</feature>
<dbReference type="RefSeq" id="XP_501605.2">
    <property type="nucleotide sequence ID" value="XM_501605.2"/>
</dbReference>
<protein>
    <submittedName>
        <fullName evidence="3">Uncharacterized protein</fullName>
    </submittedName>
</protein>
<reference evidence="3 4" key="1">
    <citation type="journal article" date="2016" name="PLoS ONE">
        <title>Sequence Assembly of Yarrowia lipolytica Strain W29/CLIB89 Shows Transposable Element Diversity.</title>
        <authorList>
            <person name="Magnan C."/>
            <person name="Yu J."/>
            <person name="Chang I."/>
            <person name="Jahn E."/>
            <person name="Kanomata Y."/>
            <person name="Wu J."/>
            <person name="Zeller M."/>
            <person name="Oakes M."/>
            <person name="Baldi P."/>
            <person name="Sandmeyer S."/>
        </authorList>
    </citation>
    <scope>NUCLEOTIDE SEQUENCE [LARGE SCALE GENOMIC DNA]</scope>
    <source>
        <strain evidence="4">CLIB89(W29)</strain>
    </source>
</reference>
<feature type="compositionally biased region" description="Low complexity" evidence="1">
    <location>
        <begin position="470"/>
        <end position="481"/>
    </location>
</feature>
<dbReference type="eggNOG" id="ENOG502QSPS">
    <property type="taxonomic scope" value="Eukaryota"/>
</dbReference>